<accession>A0A2G6KJG8</accession>
<protein>
    <recommendedName>
        <fullName evidence="5">Glycosyltransferase family 9 protein</fullName>
    </recommendedName>
</protein>
<dbReference type="CDD" id="cd03789">
    <property type="entry name" value="GT9_LPS_heptosyltransferase"/>
    <property type="match status" value="1"/>
</dbReference>
<evidence type="ECO:0000313" key="4">
    <source>
        <dbReference type="Proteomes" id="UP000230821"/>
    </source>
</evidence>
<dbReference type="Pfam" id="PF01075">
    <property type="entry name" value="Glyco_transf_9"/>
    <property type="match status" value="1"/>
</dbReference>
<dbReference type="GO" id="GO:0008713">
    <property type="term" value="F:ADP-heptose-lipopolysaccharide heptosyltransferase activity"/>
    <property type="evidence" value="ECO:0007669"/>
    <property type="project" value="TreeGrafter"/>
</dbReference>
<comment type="caution">
    <text evidence="3">The sequence shown here is derived from an EMBL/GenBank/DDBJ whole genome shotgun (WGS) entry which is preliminary data.</text>
</comment>
<evidence type="ECO:0000256" key="1">
    <source>
        <dbReference type="ARBA" id="ARBA00022676"/>
    </source>
</evidence>
<dbReference type="InterPro" id="IPR051199">
    <property type="entry name" value="LPS_LOS_Heptosyltrfase"/>
</dbReference>
<dbReference type="AlphaFoldDB" id="A0A2G6KJG8"/>
<evidence type="ECO:0008006" key="5">
    <source>
        <dbReference type="Google" id="ProtNLM"/>
    </source>
</evidence>
<dbReference type="SUPFAM" id="SSF53756">
    <property type="entry name" value="UDP-Glycosyltransferase/glycogen phosphorylase"/>
    <property type="match status" value="1"/>
</dbReference>
<gene>
    <name evidence="3" type="ORF">CSA56_02855</name>
</gene>
<dbReference type="PANTHER" id="PTHR30160:SF1">
    <property type="entry name" value="LIPOPOLYSACCHARIDE 1,2-N-ACETYLGLUCOSAMINETRANSFERASE-RELATED"/>
    <property type="match status" value="1"/>
</dbReference>
<sequence length="343" mass="38892">MDYPVPARNILVIQLRQVGDVLLTTPAVKVLRDHYPHCRISYLTETGPAMLLEGNPHIDRVFLRNRHNSLWQDVDLIRRLRAEKFDLVIDFFCNPRSAWMSFLTGAPHRIAAYHAGRSWWYSYTPSIDTEHGYAAAHNLALLREIGVGGGLVPPVIRIPDKARQYIDDFLSRNMVQCATQTPMVTIDMTSRRQAKRWIPERYVQLADLLVKKWKARTIFIWGPGEREMVENVLKQGQQQHLLACDTNLMQLAALIARSDLHIGNCSAPRHLAVAVDTPSLTVMGPTSPESWTYPDPKHRVARGAVNCLECQKRECDTHICMKALTVEQLAETAGNMLRNAVSV</sequence>
<dbReference type="GO" id="GO:0005829">
    <property type="term" value="C:cytosol"/>
    <property type="evidence" value="ECO:0007669"/>
    <property type="project" value="TreeGrafter"/>
</dbReference>
<proteinExistence type="predicted"/>
<dbReference type="PANTHER" id="PTHR30160">
    <property type="entry name" value="TETRAACYLDISACCHARIDE 4'-KINASE-RELATED"/>
    <property type="match status" value="1"/>
</dbReference>
<dbReference type="InterPro" id="IPR002201">
    <property type="entry name" value="Glyco_trans_9"/>
</dbReference>
<evidence type="ECO:0000313" key="3">
    <source>
        <dbReference type="EMBL" id="PIE35784.1"/>
    </source>
</evidence>
<dbReference type="Proteomes" id="UP000230821">
    <property type="component" value="Unassembled WGS sequence"/>
</dbReference>
<dbReference type="EMBL" id="PDSK01000033">
    <property type="protein sequence ID" value="PIE35784.1"/>
    <property type="molecule type" value="Genomic_DNA"/>
</dbReference>
<organism evidence="3 4">
    <name type="scientific">candidate division KSB3 bacterium</name>
    <dbReference type="NCBI Taxonomy" id="2044937"/>
    <lineage>
        <taxon>Bacteria</taxon>
        <taxon>candidate division KSB3</taxon>
    </lineage>
</organism>
<reference evidence="3 4" key="1">
    <citation type="submission" date="2017-10" db="EMBL/GenBank/DDBJ databases">
        <title>Novel microbial diversity and functional potential in the marine mammal oral microbiome.</title>
        <authorList>
            <person name="Dudek N.K."/>
            <person name="Sun C.L."/>
            <person name="Burstein D."/>
            <person name="Kantor R.S."/>
            <person name="Aliaga Goltsman D.S."/>
            <person name="Bik E.M."/>
            <person name="Thomas B.C."/>
            <person name="Banfield J.F."/>
            <person name="Relman D.A."/>
        </authorList>
    </citation>
    <scope>NUCLEOTIDE SEQUENCE [LARGE SCALE GENOMIC DNA]</scope>
    <source>
        <strain evidence="3">DOLJORAL78_47_16</strain>
    </source>
</reference>
<keyword evidence="2" id="KW-0808">Transferase</keyword>
<keyword evidence="1" id="KW-0328">Glycosyltransferase</keyword>
<evidence type="ECO:0000256" key="2">
    <source>
        <dbReference type="ARBA" id="ARBA00022679"/>
    </source>
</evidence>
<dbReference type="Gene3D" id="3.40.50.2000">
    <property type="entry name" value="Glycogen Phosphorylase B"/>
    <property type="match status" value="2"/>
</dbReference>
<name>A0A2G6KJG8_9BACT</name>
<dbReference type="GO" id="GO:0009244">
    <property type="term" value="P:lipopolysaccharide core region biosynthetic process"/>
    <property type="evidence" value="ECO:0007669"/>
    <property type="project" value="TreeGrafter"/>
</dbReference>